<organism evidence="1 2">
    <name type="scientific">Ascobolus immersus RN42</name>
    <dbReference type="NCBI Taxonomy" id="1160509"/>
    <lineage>
        <taxon>Eukaryota</taxon>
        <taxon>Fungi</taxon>
        <taxon>Dikarya</taxon>
        <taxon>Ascomycota</taxon>
        <taxon>Pezizomycotina</taxon>
        <taxon>Pezizomycetes</taxon>
        <taxon>Pezizales</taxon>
        <taxon>Ascobolaceae</taxon>
        <taxon>Ascobolus</taxon>
    </lineage>
</organism>
<protein>
    <submittedName>
        <fullName evidence="1">Uncharacterized protein</fullName>
    </submittedName>
</protein>
<evidence type="ECO:0000313" key="2">
    <source>
        <dbReference type="Proteomes" id="UP000275078"/>
    </source>
</evidence>
<proteinExistence type="predicted"/>
<dbReference type="AlphaFoldDB" id="A0A3N4HRJ5"/>
<name>A0A3N4HRJ5_ASCIM</name>
<sequence>MAYPTPPPTTQPPAEPTARLPLQLVLIPHPTQPTLLQCALKTTLTRLHFGPGIQLSVPNPAARSFLHFLQATWYPSRTITICEFNRFGNERRKTNMLFIDFVRMGWNMLGRPKWFVRFLVERWDGGSWSGVGGGMWDLGRRGRGIGGR</sequence>
<dbReference type="EMBL" id="ML119744">
    <property type="protein sequence ID" value="RPA76465.1"/>
    <property type="molecule type" value="Genomic_DNA"/>
</dbReference>
<reference evidence="1 2" key="1">
    <citation type="journal article" date="2018" name="Nat. Ecol. Evol.">
        <title>Pezizomycetes genomes reveal the molecular basis of ectomycorrhizal truffle lifestyle.</title>
        <authorList>
            <person name="Murat C."/>
            <person name="Payen T."/>
            <person name="Noel B."/>
            <person name="Kuo A."/>
            <person name="Morin E."/>
            <person name="Chen J."/>
            <person name="Kohler A."/>
            <person name="Krizsan K."/>
            <person name="Balestrini R."/>
            <person name="Da Silva C."/>
            <person name="Montanini B."/>
            <person name="Hainaut M."/>
            <person name="Levati E."/>
            <person name="Barry K.W."/>
            <person name="Belfiori B."/>
            <person name="Cichocki N."/>
            <person name="Clum A."/>
            <person name="Dockter R.B."/>
            <person name="Fauchery L."/>
            <person name="Guy J."/>
            <person name="Iotti M."/>
            <person name="Le Tacon F."/>
            <person name="Lindquist E.A."/>
            <person name="Lipzen A."/>
            <person name="Malagnac F."/>
            <person name="Mello A."/>
            <person name="Molinier V."/>
            <person name="Miyauchi S."/>
            <person name="Poulain J."/>
            <person name="Riccioni C."/>
            <person name="Rubini A."/>
            <person name="Sitrit Y."/>
            <person name="Splivallo R."/>
            <person name="Traeger S."/>
            <person name="Wang M."/>
            <person name="Zifcakova L."/>
            <person name="Wipf D."/>
            <person name="Zambonelli A."/>
            <person name="Paolocci F."/>
            <person name="Nowrousian M."/>
            <person name="Ottonello S."/>
            <person name="Baldrian P."/>
            <person name="Spatafora J.W."/>
            <person name="Henrissat B."/>
            <person name="Nagy L.G."/>
            <person name="Aury J.M."/>
            <person name="Wincker P."/>
            <person name="Grigoriev I.V."/>
            <person name="Bonfante P."/>
            <person name="Martin F.M."/>
        </authorList>
    </citation>
    <scope>NUCLEOTIDE SEQUENCE [LARGE SCALE GENOMIC DNA]</scope>
    <source>
        <strain evidence="1 2">RN42</strain>
    </source>
</reference>
<gene>
    <name evidence="1" type="ORF">BJ508DRAFT_311086</name>
</gene>
<keyword evidence="2" id="KW-1185">Reference proteome</keyword>
<evidence type="ECO:0000313" key="1">
    <source>
        <dbReference type="EMBL" id="RPA76465.1"/>
    </source>
</evidence>
<accession>A0A3N4HRJ5</accession>
<dbReference type="Proteomes" id="UP000275078">
    <property type="component" value="Unassembled WGS sequence"/>
</dbReference>